<protein>
    <submittedName>
        <fullName evidence="1 2">Uncharacterized protein</fullName>
    </submittedName>
</protein>
<dbReference type="AlphaFoldDB" id="G7JM13"/>
<sequence>MDQSSISGNLNVHLTKSLSKCLVEINTNIFPLNLKTIRIGDGQSTHFAGYTDILMEVVNITSISRKTTEAYCKNAHGKASSTSPYVPCLS</sequence>
<evidence type="ECO:0000313" key="3">
    <source>
        <dbReference type="Proteomes" id="UP000002051"/>
    </source>
</evidence>
<accession>G7JM13</accession>
<reference evidence="1 3" key="1">
    <citation type="journal article" date="2011" name="Nature">
        <title>The Medicago genome provides insight into the evolution of rhizobial symbioses.</title>
        <authorList>
            <person name="Young N.D."/>
            <person name="Debelle F."/>
            <person name="Oldroyd G.E."/>
            <person name="Geurts R."/>
            <person name="Cannon S.B."/>
            <person name="Udvardi M.K."/>
            <person name="Benedito V.A."/>
            <person name="Mayer K.F."/>
            <person name="Gouzy J."/>
            <person name="Schoof H."/>
            <person name="Van de Peer Y."/>
            <person name="Proost S."/>
            <person name="Cook D.R."/>
            <person name="Meyers B.C."/>
            <person name="Spannagl M."/>
            <person name="Cheung F."/>
            <person name="De Mita S."/>
            <person name="Krishnakumar V."/>
            <person name="Gundlach H."/>
            <person name="Zhou S."/>
            <person name="Mudge J."/>
            <person name="Bharti A.K."/>
            <person name="Murray J.D."/>
            <person name="Naoumkina M.A."/>
            <person name="Rosen B."/>
            <person name="Silverstein K.A."/>
            <person name="Tang H."/>
            <person name="Rombauts S."/>
            <person name="Zhao P.X."/>
            <person name="Zhou P."/>
            <person name="Barbe V."/>
            <person name="Bardou P."/>
            <person name="Bechner M."/>
            <person name="Bellec A."/>
            <person name="Berger A."/>
            <person name="Berges H."/>
            <person name="Bidwell S."/>
            <person name="Bisseling T."/>
            <person name="Choisne N."/>
            <person name="Couloux A."/>
            <person name="Denny R."/>
            <person name="Deshpande S."/>
            <person name="Dai X."/>
            <person name="Doyle J.J."/>
            <person name="Dudez A.M."/>
            <person name="Farmer A.D."/>
            <person name="Fouteau S."/>
            <person name="Franken C."/>
            <person name="Gibelin C."/>
            <person name="Gish J."/>
            <person name="Goldstein S."/>
            <person name="Gonzalez A.J."/>
            <person name="Green P.J."/>
            <person name="Hallab A."/>
            <person name="Hartog M."/>
            <person name="Hua A."/>
            <person name="Humphray S.J."/>
            <person name="Jeong D.H."/>
            <person name="Jing Y."/>
            <person name="Jocker A."/>
            <person name="Kenton S.M."/>
            <person name="Kim D.J."/>
            <person name="Klee K."/>
            <person name="Lai H."/>
            <person name="Lang C."/>
            <person name="Lin S."/>
            <person name="Macmil S.L."/>
            <person name="Magdelenat G."/>
            <person name="Matthews L."/>
            <person name="McCorrison J."/>
            <person name="Monaghan E.L."/>
            <person name="Mun J.H."/>
            <person name="Najar F.Z."/>
            <person name="Nicholson C."/>
            <person name="Noirot C."/>
            <person name="O'Bleness M."/>
            <person name="Paule C.R."/>
            <person name="Poulain J."/>
            <person name="Prion F."/>
            <person name="Qin B."/>
            <person name="Qu C."/>
            <person name="Retzel E.F."/>
            <person name="Riddle C."/>
            <person name="Sallet E."/>
            <person name="Samain S."/>
            <person name="Samson N."/>
            <person name="Sanders I."/>
            <person name="Saurat O."/>
            <person name="Scarpelli C."/>
            <person name="Schiex T."/>
            <person name="Segurens B."/>
            <person name="Severin A.J."/>
            <person name="Sherrier D.J."/>
            <person name="Shi R."/>
            <person name="Sims S."/>
            <person name="Singer S.R."/>
            <person name="Sinharoy S."/>
            <person name="Sterck L."/>
            <person name="Viollet A."/>
            <person name="Wang B.B."/>
            <person name="Wang K."/>
            <person name="Wang M."/>
            <person name="Wang X."/>
            <person name="Warfsmann J."/>
            <person name="Weissenbach J."/>
            <person name="White D.D."/>
            <person name="White J.D."/>
            <person name="Wiley G.B."/>
            <person name="Wincker P."/>
            <person name="Xing Y."/>
            <person name="Yang L."/>
            <person name="Yao Z."/>
            <person name="Ying F."/>
            <person name="Zhai J."/>
            <person name="Zhou L."/>
            <person name="Zuber A."/>
            <person name="Denarie J."/>
            <person name="Dixon R.A."/>
            <person name="May G.D."/>
            <person name="Schwartz D.C."/>
            <person name="Rogers J."/>
            <person name="Quetier F."/>
            <person name="Town C.D."/>
            <person name="Roe B.A."/>
        </authorList>
    </citation>
    <scope>NUCLEOTIDE SEQUENCE [LARGE SCALE GENOMIC DNA]</scope>
    <source>
        <strain evidence="1">A17</strain>
        <strain evidence="2 3">cv. Jemalong A17</strain>
    </source>
</reference>
<evidence type="ECO:0000313" key="2">
    <source>
        <dbReference type="EnsemblPlants" id="AES87655"/>
    </source>
</evidence>
<name>G7JM13_MEDTR</name>
<reference evidence="2" key="3">
    <citation type="submission" date="2015-04" db="UniProtKB">
        <authorList>
            <consortium name="EnsemblPlants"/>
        </authorList>
    </citation>
    <scope>IDENTIFICATION</scope>
    <source>
        <strain evidence="2">cv. Jemalong A17</strain>
    </source>
</reference>
<dbReference type="EMBL" id="CM001220">
    <property type="protein sequence ID" value="AES87655.1"/>
    <property type="molecule type" value="Genomic_DNA"/>
</dbReference>
<gene>
    <name evidence="1" type="ordered locus">MTR_4g031670</name>
</gene>
<dbReference type="HOGENOM" id="CLU_2444176_0_0_1"/>
<dbReference type="EnsemblPlants" id="AES87655">
    <property type="protein sequence ID" value="AES87655"/>
    <property type="gene ID" value="MTR_4g031670"/>
</dbReference>
<proteinExistence type="predicted"/>
<keyword evidence="3" id="KW-1185">Reference proteome</keyword>
<organism evidence="1 3">
    <name type="scientific">Medicago truncatula</name>
    <name type="common">Barrel medic</name>
    <name type="synonym">Medicago tribuloides</name>
    <dbReference type="NCBI Taxonomy" id="3880"/>
    <lineage>
        <taxon>Eukaryota</taxon>
        <taxon>Viridiplantae</taxon>
        <taxon>Streptophyta</taxon>
        <taxon>Embryophyta</taxon>
        <taxon>Tracheophyta</taxon>
        <taxon>Spermatophyta</taxon>
        <taxon>Magnoliopsida</taxon>
        <taxon>eudicotyledons</taxon>
        <taxon>Gunneridae</taxon>
        <taxon>Pentapetalae</taxon>
        <taxon>rosids</taxon>
        <taxon>fabids</taxon>
        <taxon>Fabales</taxon>
        <taxon>Fabaceae</taxon>
        <taxon>Papilionoideae</taxon>
        <taxon>50 kb inversion clade</taxon>
        <taxon>NPAAA clade</taxon>
        <taxon>Hologalegina</taxon>
        <taxon>IRL clade</taxon>
        <taxon>Trifolieae</taxon>
        <taxon>Medicago</taxon>
    </lineage>
</organism>
<evidence type="ECO:0000313" key="1">
    <source>
        <dbReference type="EMBL" id="AES87655.1"/>
    </source>
</evidence>
<reference evidence="1 3" key="2">
    <citation type="journal article" date="2014" name="BMC Genomics">
        <title>An improved genome release (version Mt4.0) for the model legume Medicago truncatula.</title>
        <authorList>
            <person name="Tang H."/>
            <person name="Krishnakumar V."/>
            <person name="Bidwell S."/>
            <person name="Rosen B."/>
            <person name="Chan A."/>
            <person name="Zhou S."/>
            <person name="Gentzbittel L."/>
            <person name="Childs K.L."/>
            <person name="Yandell M."/>
            <person name="Gundlach H."/>
            <person name="Mayer K.F."/>
            <person name="Schwartz D.C."/>
            <person name="Town C.D."/>
        </authorList>
    </citation>
    <scope>GENOME REANNOTATION</scope>
    <source>
        <strain evidence="2 3">cv. Jemalong A17</strain>
    </source>
</reference>
<dbReference type="PaxDb" id="3880-AES87655"/>
<dbReference type="Proteomes" id="UP000002051">
    <property type="component" value="Chromosome 4"/>
</dbReference>